<dbReference type="SMART" id="SM00679">
    <property type="entry name" value="CTNS"/>
    <property type="match status" value="1"/>
</dbReference>
<comment type="subcellular location">
    <subcellularLocation>
        <location evidence="1">Membrane</location>
        <topology evidence="1">Multi-pass membrane protein</topology>
    </subcellularLocation>
</comment>
<evidence type="ECO:0000256" key="5">
    <source>
        <dbReference type="SAM" id="Phobius"/>
    </source>
</evidence>
<evidence type="ECO:0000256" key="2">
    <source>
        <dbReference type="ARBA" id="ARBA00022692"/>
    </source>
</evidence>
<sequence>ERVGEEVVVDEETPLLNPALAALLVPFILSSPVPQAHNYTLITALDQRQDYYYQVGRFLSWMCTCLYLSSRLPQIYWNFKRRSVEGLAIVMFFCALMGNVTYACSILIKSLEPEYIWGSLPFLLGSGGTVLFDFIIFTQYAIYTRN</sequence>
<dbReference type="InterPro" id="IPR006603">
    <property type="entry name" value="PQ-loop_rpt"/>
</dbReference>
<protein>
    <submittedName>
        <fullName evidence="6">Uncharacterized protein</fullName>
    </submittedName>
</protein>
<gene>
    <name evidence="6" type="ORF">HK103_004033</name>
</gene>
<dbReference type="FunFam" id="1.20.1280.290:FF:000012">
    <property type="entry name" value="Vacuolar membrane PQ loop repeat protein"/>
    <property type="match status" value="1"/>
</dbReference>
<evidence type="ECO:0000256" key="4">
    <source>
        <dbReference type="ARBA" id="ARBA00023136"/>
    </source>
</evidence>
<dbReference type="Gene3D" id="1.20.1280.290">
    <property type="match status" value="1"/>
</dbReference>
<feature type="non-terminal residue" evidence="6">
    <location>
        <position position="1"/>
    </location>
</feature>
<dbReference type="Proteomes" id="UP001210925">
    <property type="component" value="Unassembled WGS sequence"/>
</dbReference>
<dbReference type="PANTHER" id="PTHR16201:SF44">
    <property type="entry name" value="SEVEN TRANSMEMBRANE PROTEIN 1"/>
    <property type="match status" value="1"/>
</dbReference>
<proteinExistence type="predicted"/>
<keyword evidence="7" id="KW-1185">Reference proteome</keyword>
<evidence type="ECO:0000256" key="3">
    <source>
        <dbReference type="ARBA" id="ARBA00022989"/>
    </source>
</evidence>
<dbReference type="InterPro" id="IPR051415">
    <property type="entry name" value="LAAT-1"/>
</dbReference>
<evidence type="ECO:0000313" key="7">
    <source>
        <dbReference type="Proteomes" id="UP001210925"/>
    </source>
</evidence>
<keyword evidence="2 5" id="KW-0812">Transmembrane</keyword>
<reference evidence="6" key="1">
    <citation type="submission" date="2020-05" db="EMBL/GenBank/DDBJ databases">
        <title>Phylogenomic resolution of chytrid fungi.</title>
        <authorList>
            <person name="Stajich J.E."/>
            <person name="Amses K."/>
            <person name="Simmons R."/>
            <person name="Seto K."/>
            <person name="Myers J."/>
            <person name="Bonds A."/>
            <person name="Quandt C.A."/>
            <person name="Barry K."/>
            <person name="Liu P."/>
            <person name="Grigoriev I."/>
            <person name="Longcore J.E."/>
            <person name="James T.Y."/>
        </authorList>
    </citation>
    <scope>NUCLEOTIDE SEQUENCE</scope>
    <source>
        <strain evidence="6">PLAUS21</strain>
    </source>
</reference>
<feature type="transmembrane region" description="Helical" evidence="5">
    <location>
        <begin position="89"/>
        <end position="108"/>
    </location>
</feature>
<name>A0AAD5U8M4_9FUNG</name>
<dbReference type="PANTHER" id="PTHR16201">
    <property type="entry name" value="SEVEN TRANSMEMBRANE PROTEIN 1-RELATED"/>
    <property type="match status" value="1"/>
</dbReference>
<keyword evidence="3 5" id="KW-1133">Transmembrane helix</keyword>
<dbReference type="GO" id="GO:0016020">
    <property type="term" value="C:membrane"/>
    <property type="evidence" value="ECO:0007669"/>
    <property type="project" value="UniProtKB-SubCell"/>
</dbReference>
<evidence type="ECO:0000313" key="6">
    <source>
        <dbReference type="EMBL" id="KAJ3250130.1"/>
    </source>
</evidence>
<accession>A0AAD5U8M4</accession>
<organism evidence="6 7">
    <name type="scientific">Boothiomyces macroporosus</name>
    <dbReference type="NCBI Taxonomy" id="261099"/>
    <lineage>
        <taxon>Eukaryota</taxon>
        <taxon>Fungi</taxon>
        <taxon>Fungi incertae sedis</taxon>
        <taxon>Chytridiomycota</taxon>
        <taxon>Chytridiomycota incertae sedis</taxon>
        <taxon>Chytridiomycetes</taxon>
        <taxon>Rhizophydiales</taxon>
        <taxon>Terramycetaceae</taxon>
        <taxon>Boothiomyces</taxon>
    </lineage>
</organism>
<dbReference type="Pfam" id="PF04193">
    <property type="entry name" value="PQ-loop"/>
    <property type="match status" value="1"/>
</dbReference>
<dbReference type="EMBL" id="JADGKB010000303">
    <property type="protein sequence ID" value="KAJ3250130.1"/>
    <property type="molecule type" value="Genomic_DNA"/>
</dbReference>
<keyword evidence="4 5" id="KW-0472">Membrane</keyword>
<comment type="caution">
    <text evidence="6">The sequence shown here is derived from an EMBL/GenBank/DDBJ whole genome shotgun (WGS) entry which is preliminary data.</text>
</comment>
<feature type="transmembrane region" description="Helical" evidence="5">
    <location>
        <begin position="120"/>
        <end position="143"/>
    </location>
</feature>
<dbReference type="AlphaFoldDB" id="A0AAD5U8M4"/>
<evidence type="ECO:0000256" key="1">
    <source>
        <dbReference type="ARBA" id="ARBA00004141"/>
    </source>
</evidence>